<evidence type="ECO:0000256" key="2">
    <source>
        <dbReference type="ARBA" id="ARBA00022679"/>
    </source>
</evidence>
<keyword evidence="7" id="KW-1185">Reference proteome</keyword>
<comment type="similarity">
    <text evidence="1">Belongs to the gamma-glutamyltransferase family.</text>
</comment>
<evidence type="ECO:0000256" key="3">
    <source>
        <dbReference type="ARBA" id="ARBA00022801"/>
    </source>
</evidence>
<dbReference type="GO" id="GO:0016787">
    <property type="term" value="F:hydrolase activity"/>
    <property type="evidence" value="ECO:0007669"/>
    <property type="project" value="UniProtKB-KW"/>
</dbReference>
<dbReference type="Gene3D" id="3.60.20.40">
    <property type="match status" value="1"/>
</dbReference>
<feature type="region of interest" description="Disordered" evidence="5">
    <location>
        <begin position="288"/>
        <end position="310"/>
    </location>
</feature>
<protein>
    <submittedName>
        <fullName evidence="6">Gamma-glutamyltransferase</fullName>
        <ecNumber evidence="6">2.3.2.2</ecNumber>
    </submittedName>
</protein>
<dbReference type="InterPro" id="IPR051792">
    <property type="entry name" value="GGT_bact"/>
</dbReference>
<dbReference type="KEGG" id="caul:KCG34_10625"/>
<dbReference type="RefSeq" id="WP_211940326.1">
    <property type="nucleotide sequence ID" value="NZ_CP073078.1"/>
</dbReference>
<evidence type="ECO:0000313" key="7">
    <source>
        <dbReference type="Proteomes" id="UP000676409"/>
    </source>
</evidence>
<accession>A0A975G356</accession>
<dbReference type="PRINTS" id="PR01210">
    <property type="entry name" value="GGTRANSPTASE"/>
</dbReference>
<name>A0A975G356_9CAUL</name>
<dbReference type="InterPro" id="IPR029055">
    <property type="entry name" value="Ntn_hydrolases_N"/>
</dbReference>
<dbReference type="Pfam" id="PF01019">
    <property type="entry name" value="G_glu_transpept"/>
    <property type="match status" value="1"/>
</dbReference>
<keyword evidence="4" id="KW-0865">Zymogen</keyword>
<keyword evidence="2 6" id="KW-0808">Transferase</keyword>
<evidence type="ECO:0000313" key="6">
    <source>
        <dbReference type="EMBL" id="QUD90275.1"/>
    </source>
</evidence>
<dbReference type="SUPFAM" id="SSF56235">
    <property type="entry name" value="N-terminal nucleophile aminohydrolases (Ntn hydrolases)"/>
    <property type="match status" value="1"/>
</dbReference>
<keyword evidence="6" id="KW-0012">Acyltransferase</keyword>
<dbReference type="PANTHER" id="PTHR43199:SF1">
    <property type="entry name" value="GLUTATHIONE HYDROLASE PROENZYME"/>
    <property type="match status" value="1"/>
</dbReference>
<dbReference type="PANTHER" id="PTHR43199">
    <property type="entry name" value="GLUTATHIONE HYDROLASE"/>
    <property type="match status" value="1"/>
</dbReference>
<gene>
    <name evidence="6" type="ORF">KCG34_10625</name>
</gene>
<evidence type="ECO:0000256" key="4">
    <source>
        <dbReference type="ARBA" id="ARBA00023145"/>
    </source>
</evidence>
<dbReference type="GO" id="GO:0103068">
    <property type="term" value="F:leukotriene C4 gamma-glutamyl transferase activity"/>
    <property type="evidence" value="ECO:0007669"/>
    <property type="project" value="UniProtKB-EC"/>
</dbReference>
<proteinExistence type="inferred from homology"/>
<dbReference type="InterPro" id="IPR043137">
    <property type="entry name" value="GGT_ssub_C"/>
</dbReference>
<dbReference type="AlphaFoldDB" id="A0A975G356"/>
<organism evidence="6 7">
    <name type="scientific">Phenylobacterium montanum</name>
    <dbReference type="NCBI Taxonomy" id="2823693"/>
    <lineage>
        <taxon>Bacteria</taxon>
        <taxon>Pseudomonadati</taxon>
        <taxon>Pseudomonadota</taxon>
        <taxon>Alphaproteobacteria</taxon>
        <taxon>Caulobacterales</taxon>
        <taxon>Caulobacteraceae</taxon>
        <taxon>Phenylobacterium</taxon>
    </lineage>
</organism>
<evidence type="ECO:0000256" key="5">
    <source>
        <dbReference type="SAM" id="MobiDB-lite"/>
    </source>
</evidence>
<reference evidence="6" key="1">
    <citation type="submission" date="2021-04" db="EMBL/GenBank/DDBJ databases">
        <title>The complete genome sequence of Caulobacter sp. S6.</title>
        <authorList>
            <person name="Tang Y."/>
            <person name="Ouyang W."/>
            <person name="Liu Q."/>
            <person name="Huang B."/>
            <person name="Guo Z."/>
            <person name="Lei P."/>
        </authorList>
    </citation>
    <scope>NUCLEOTIDE SEQUENCE</scope>
    <source>
        <strain evidence="6">S6</strain>
    </source>
</reference>
<dbReference type="EMBL" id="CP073078">
    <property type="protein sequence ID" value="QUD90275.1"/>
    <property type="molecule type" value="Genomic_DNA"/>
</dbReference>
<dbReference type="EC" id="2.3.2.2" evidence="6"/>
<evidence type="ECO:0000256" key="1">
    <source>
        <dbReference type="ARBA" id="ARBA00009381"/>
    </source>
</evidence>
<sequence>MRQGGTAADAAIATALTQVSTSLGSVVSYGGVAELVYYEASTGRVYVMDAGWTSYAGETDPASIPNMDLSLIKPGAAGGAGAQGRKTLVPGFMAGMEAAHLRFGRLPFRTLFDPAIWYAEHGVVVSPLLSSFFQAEQPVLARTEEGRGFLAQAGGSMPKVGDRFMQPDVARLLRGVAEQGSDYMYRGPWAEDFVRIVRREGGAATLEDLARYRPVWERPLSTRFAAAQVYAPGDSNVSACAILESLNLLNAEHVGRLGSYGADPLAFAALAKTLRLAELGHAPGYAEGARGGEGCRTRTQPTYAKATAPRIDELSERLPGGADPGHHSDSVVVVDRWGNVAALVHSINAVMWGDTGIVVDGVPISGAAAIYQARLAAVPPGGHIASDMAPVIAIEQGKPVLAIAAIGVSLVPETVRIAGSILSGADPKSVAAAPPLLANIDTRYDRPLKARPELVPQGAYPPAFSAELADQDLSVTEVSPRRLDALRGTAAFAVIDHGRRQTAEAPGVVVFGEGR</sequence>
<dbReference type="Proteomes" id="UP000676409">
    <property type="component" value="Chromosome"/>
</dbReference>
<keyword evidence="3" id="KW-0378">Hydrolase</keyword>